<dbReference type="OrthoDB" id="9799840at2"/>
<sequence>MEPHHKETKGLGMPWEAQYGYAQALKIDDTVWLAGQVGHDAHGAIVGPDMTAQMRQAYANIAQVLAHFGLGMADVVDETLYVLDNDAAFAARQLLGREVYPDPLQVPSTMIGVARLNVPEFLVEIKVVAKQGRAAAAQ</sequence>
<evidence type="ECO:0000313" key="2">
    <source>
        <dbReference type="Proteomes" id="UP000317646"/>
    </source>
</evidence>
<dbReference type="RefSeq" id="WP_140469529.1">
    <property type="nucleotide sequence ID" value="NZ_RCYZ01000014.1"/>
</dbReference>
<dbReference type="InterPro" id="IPR006175">
    <property type="entry name" value="YjgF/YER057c/UK114"/>
</dbReference>
<dbReference type="Pfam" id="PF01042">
    <property type="entry name" value="Ribonuc_L-PSP"/>
    <property type="match status" value="1"/>
</dbReference>
<comment type="caution">
    <text evidence="1">The sequence shown here is derived from an EMBL/GenBank/DDBJ whole genome shotgun (WGS) entry which is preliminary data.</text>
</comment>
<organism evidence="1 2">
    <name type="scientific">Hymenobacter nivis</name>
    <dbReference type="NCBI Taxonomy" id="1850093"/>
    <lineage>
        <taxon>Bacteria</taxon>
        <taxon>Pseudomonadati</taxon>
        <taxon>Bacteroidota</taxon>
        <taxon>Cytophagia</taxon>
        <taxon>Cytophagales</taxon>
        <taxon>Hymenobacteraceae</taxon>
        <taxon>Hymenobacter</taxon>
    </lineage>
</organism>
<protein>
    <submittedName>
        <fullName evidence="1">RidA family protein</fullName>
    </submittedName>
</protein>
<dbReference type="SUPFAM" id="SSF55298">
    <property type="entry name" value="YjgF-like"/>
    <property type="match status" value="1"/>
</dbReference>
<dbReference type="CDD" id="cd00448">
    <property type="entry name" value="YjgF_YER057c_UK114_family"/>
    <property type="match status" value="1"/>
</dbReference>
<dbReference type="PANTHER" id="PTHR43857">
    <property type="entry name" value="BLR7761 PROTEIN"/>
    <property type="match status" value="1"/>
</dbReference>
<dbReference type="AlphaFoldDB" id="A0A502GC52"/>
<dbReference type="InterPro" id="IPR035959">
    <property type="entry name" value="RutC-like_sf"/>
</dbReference>
<keyword evidence="2" id="KW-1185">Reference proteome</keyword>
<proteinExistence type="predicted"/>
<dbReference type="EMBL" id="RCYZ01000014">
    <property type="protein sequence ID" value="TPG58920.1"/>
    <property type="molecule type" value="Genomic_DNA"/>
</dbReference>
<dbReference type="Proteomes" id="UP000317646">
    <property type="component" value="Unassembled WGS sequence"/>
</dbReference>
<dbReference type="PANTHER" id="PTHR43857:SF1">
    <property type="entry name" value="YJGH FAMILY PROTEIN"/>
    <property type="match status" value="1"/>
</dbReference>
<evidence type="ECO:0000313" key="1">
    <source>
        <dbReference type="EMBL" id="TPG58920.1"/>
    </source>
</evidence>
<reference evidence="1 2" key="1">
    <citation type="journal article" date="2019" name="Environ. Microbiol.">
        <title>Species interactions and distinct microbial communities in high Arctic permafrost affected cryosols are associated with the CH4 and CO2 gas fluxes.</title>
        <authorList>
            <person name="Altshuler I."/>
            <person name="Hamel J."/>
            <person name="Turney S."/>
            <person name="Magnuson E."/>
            <person name="Levesque R."/>
            <person name="Greer C."/>
            <person name="Whyte L.G."/>
        </authorList>
    </citation>
    <scope>NUCLEOTIDE SEQUENCE [LARGE SCALE GENOMIC DNA]</scope>
    <source>
        <strain evidence="1 2">S9.2P</strain>
    </source>
</reference>
<gene>
    <name evidence="1" type="ORF">EAH73_21605</name>
</gene>
<accession>A0A502GC52</accession>
<dbReference type="Gene3D" id="3.30.1330.40">
    <property type="entry name" value="RutC-like"/>
    <property type="match status" value="1"/>
</dbReference>
<name>A0A502GC52_9BACT</name>